<reference evidence="2 3" key="1">
    <citation type="journal article" date="2013" name="PLoS Genet.">
        <title>Distinctive expansion of potential virulence genes in the genome of the oomycete fish pathogen Saprolegnia parasitica.</title>
        <authorList>
            <person name="Jiang R.H."/>
            <person name="de Bruijn I."/>
            <person name="Haas B.J."/>
            <person name="Belmonte R."/>
            <person name="Lobach L."/>
            <person name="Christie J."/>
            <person name="van den Ackerveken G."/>
            <person name="Bottin A."/>
            <person name="Bulone V."/>
            <person name="Diaz-Moreno S.M."/>
            <person name="Dumas B."/>
            <person name="Fan L."/>
            <person name="Gaulin E."/>
            <person name="Govers F."/>
            <person name="Grenville-Briggs L.J."/>
            <person name="Horner N.R."/>
            <person name="Levin J.Z."/>
            <person name="Mammella M."/>
            <person name="Meijer H.J."/>
            <person name="Morris P."/>
            <person name="Nusbaum C."/>
            <person name="Oome S."/>
            <person name="Phillips A.J."/>
            <person name="van Rooyen D."/>
            <person name="Rzeszutek E."/>
            <person name="Saraiva M."/>
            <person name="Secombes C.J."/>
            <person name="Seidl M.F."/>
            <person name="Snel B."/>
            <person name="Stassen J.H."/>
            <person name="Sykes S."/>
            <person name="Tripathy S."/>
            <person name="van den Berg H."/>
            <person name="Vega-Arreguin J.C."/>
            <person name="Wawra S."/>
            <person name="Young S.K."/>
            <person name="Zeng Q."/>
            <person name="Dieguez-Uribeondo J."/>
            <person name="Russ C."/>
            <person name="Tyler B.M."/>
            <person name="van West P."/>
        </authorList>
    </citation>
    <scope>NUCLEOTIDE SEQUENCE [LARGE SCALE GENOMIC DNA]</scope>
    <source>
        <strain evidence="2 3">CBS 223.65</strain>
    </source>
</reference>
<dbReference type="PANTHER" id="PTHR14614">
    <property type="entry name" value="HEPATOCELLULAR CARCINOMA-ASSOCIATED ANTIGEN"/>
    <property type="match status" value="1"/>
</dbReference>
<evidence type="ECO:0008006" key="4">
    <source>
        <dbReference type="Google" id="ProtNLM"/>
    </source>
</evidence>
<dbReference type="KEGG" id="spar:SPRG_06326"/>
<dbReference type="EMBL" id="KK583212">
    <property type="protein sequence ID" value="KDO28275.1"/>
    <property type="molecule type" value="Genomic_DNA"/>
</dbReference>
<name>A0A067CGJ1_SAPPC</name>
<dbReference type="InterPro" id="IPR019410">
    <property type="entry name" value="Methyltransf_16"/>
</dbReference>
<gene>
    <name evidence="2" type="ORF">SPRG_06326</name>
</gene>
<dbReference type="RefSeq" id="XP_012201095.1">
    <property type="nucleotide sequence ID" value="XM_012345705.1"/>
</dbReference>
<accession>A0A067CGJ1</accession>
<keyword evidence="1" id="KW-0732">Signal</keyword>
<dbReference type="Gene3D" id="3.40.50.150">
    <property type="entry name" value="Vaccinia Virus protein VP39"/>
    <property type="match status" value="1"/>
</dbReference>
<protein>
    <recommendedName>
        <fullName evidence="4">FAM86 N-terminal domain-containing protein</fullName>
    </recommendedName>
</protein>
<keyword evidence="3" id="KW-1185">Reference proteome</keyword>
<evidence type="ECO:0000256" key="1">
    <source>
        <dbReference type="SAM" id="SignalP"/>
    </source>
</evidence>
<dbReference type="AlphaFoldDB" id="A0A067CGJ1"/>
<dbReference type="Proteomes" id="UP000030745">
    <property type="component" value="Unassembled WGS sequence"/>
</dbReference>
<dbReference type="SUPFAM" id="SSF53335">
    <property type="entry name" value="S-adenosyl-L-methionine-dependent methyltransferases"/>
    <property type="match status" value="1"/>
</dbReference>
<dbReference type="Pfam" id="PF10294">
    <property type="entry name" value="Methyltransf_16"/>
    <property type="match status" value="1"/>
</dbReference>
<dbReference type="PANTHER" id="PTHR14614:SF109">
    <property type="entry name" value="RIBOSOMAL LYSINE N-METHYLTRANSFERASE 5"/>
    <property type="match status" value="1"/>
</dbReference>
<organism evidence="2 3">
    <name type="scientific">Saprolegnia parasitica (strain CBS 223.65)</name>
    <dbReference type="NCBI Taxonomy" id="695850"/>
    <lineage>
        <taxon>Eukaryota</taxon>
        <taxon>Sar</taxon>
        <taxon>Stramenopiles</taxon>
        <taxon>Oomycota</taxon>
        <taxon>Saprolegniomycetes</taxon>
        <taxon>Saprolegniales</taxon>
        <taxon>Saprolegniaceae</taxon>
        <taxon>Saprolegnia</taxon>
    </lineage>
</organism>
<dbReference type="OrthoDB" id="407325at2759"/>
<dbReference type="GeneID" id="24128675"/>
<dbReference type="InterPro" id="IPR029063">
    <property type="entry name" value="SAM-dependent_MTases_sf"/>
</dbReference>
<sequence>MRPACIATVLLVCLTTRVLSMNVLIVEADGYFDGHKRVRVPKDASIEAIMSAIHALLPPSAPTSMAIFDATANTFVPLTTAAQVKTHARILLPRRPSGPVAAIASRGFNFAFDKGEMTIHGEPVLIGEVGNTGQGTGLTIWDGSVVLAKYLEPQPRGSPHSVAGRRVIELGAGTGLVGLAAAFCGADDVLLTDLAYTLANTNHNIALNEPRLRSLYPTQTVRAAELDWFSRDFPSSLQLDAVDVIVGSDIVWVETLIPALVATIERLLRWPLTPGRGKKNRLMLLSHQTRSTASDEMLFRLLGHAGLSVRRLLDDKDDAPRVAAMYPDESMAQKIRLFEIQDVQHEDSAATTI</sequence>
<dbReference type="VEuPathDB" id="FungiDB:SPRG_06326"/>
<evidence type="ECO:0000313" key="2">
    <source>
        <dbReference type="EMBL" id="KDO28275.1"/>
    </source>
</evidence>
<evidence type="ECO:0000313" key="3">
    <source>
        <dbReference type="Proteomes" id="UP000030745"/>
    </source>
</evidence>
<feature type="chain" id="PRO_5001634460" description="FAM86 N-terminal domain-containing protein" evidence="1">
    <location>
        <begin position="21"/>
        <end position="353"/>
    </location>
</feature>
<proteinExistence type="predicted"/>
<dbReference type="OMA" id="IEVYDQK"/>
<feature type="signal peptide" evidence="1">
    <location>
        <begin position="1"/>
        <end position="20"/>
    </location>
</feature>